<dbReference type="Gene3D" id="1.10.10.10">
    <property type="entry name" value="Winged helix-like DNA-binding domain superfamily/Winged helix DNA-binding domain"/>
    <property type="match status" value="1"/>
</dbReference>
<feature type="domain" description="Spo11/DNA topoisomerase VI subunit A N-terminal" evidence="12">
    <location>
        <begin position="422"/>
        <end position="482"/>
    </location>
</feature>
<protein>
    <recommendedName>
        <fullName evidence="4">DNA topoisomerase (ATP-hydrolyzing)</fullName>
        <ecNumber evidence="4">5.6.2.2</ecNumber>
    </recommendedName>
</protein>
<evidence type="ECO:0000259" key="12">
    <source>
        <dbReference type="Pfam" id="PF04406"/>
    </source>
</evidence>
<dbReference type="InterPro" id="IPR036078">
    <property type="entry name" value="Spo11/TopoVI_A_sf"/>
</dbReference>
<feature type="domain" description="Topoisomerase 6 subunit A/Spo11 TOPRIM" evidence="13">
    <location>
        <begin position="530"/>
        <end position="687"/>
    </location>
</feature>
<feature type="compositionally biased region" description="Polar residues" evidence="11">
    <location>
        <begin position="170"/>
        <end position="185"/>
    </location>
</feature>
<dbReference type="GO" id="GO:0000706">
    <property type="term" value="P:meiotic DNA double-strand break processing"/>
    <property type="evidence" value="ECO:0007669"/>
    <property type="project" value="TreeGrafter"/>
</dbReference>
<feature type="region of interest" description="Disordered" evidence="11">
    <location>
        <begin position="157"/>
        <end position="231"/>
    </location>
</feature>
<dbReference type="Pfam" id="PF04406">
    <property type="entry name" value="TP6A_N"/>
    <property type="match status" value="1"/>
</dbReference>
<evidence type="ECO:0000256" key="3">
    <source>
        <dbReference type="ARBA" id="ARBA00006559"/>
    </source>
</evidence>
<dbReference type="AlphaFoldDB" id="A0AAV5GN69"/>
<keyword evidence="6" id="KW-0460">Magnesium</keyword>
<dbReference type="PROSITE" id="PS52041">
    <property type="entry name" value="TOPO_IIB"/>
    <property type="match status" value="1"/>
</dbReference>
<comment type="caution">
    <text evidence="14">The sequence shown here is derived from an EMBL/GenBank/DDBJ whole genome shotgun (WGS) entry which is preliminary data.</text>
</comment>
<comment type="cofactor">
    <cofactor evidence="2">
        <name>Mg(2+)</name>
        <dbReference type="ChEBI" id="CHEBI:18420"/>
    </cofactor>
</comment>
<organism evidence="14 15">
    <name type="scientific">Rhodotorula paludigena</name>
    <dbReference type="NCBI Taxonomy" id="86838"/>
    <lineage>
        <taxon>Eukaryota</taxon>
        <taxon>Fungi</taxon>
        <taxon>Dikarya</taxon>
        <taxon>Basidiomycota</taxon>
        <taxon>Pucciniomycotina</taxon>
        <taxon>Microbotryomycetes</taxon>
        <taxon>Sporidiobolales</taxon>
        <taxon>Sporidiobolaceae</taxon>
        <taxon>Rhodotorula</taxon>
    </lineage>
</organism>
<keyword evidence="5" id="KW-0479">Metal-binding</keyword>
<feature type="active site" description="O-(5'-phospho-DNA)-tyrosine intermediate" evidence="10">
    <location>
        <position position="450"/>
    </location>
</feature>
<name>A0AAV5GN69_9BASI</name>
<evidence type="ECO:0000256" key="10">
    <source>
        <dbReference type="PROSITE-ProRule" id="PRU01385"/>
    </source>
</evidence>
<keyword evidence="8 10" id="KW-0238">DNA-binding</keyword>
<dbReference type="InterPro" id="IPR013049">
    <property type="entry name" value="Spo11/TopoVI_A_N"/>
</dbReference>
<dbReference type="InterPro" id="IPR036388">
    <property type="entry name" value="WH-like_DNA-bd_sf"/>
</dbReference>
<dbReference type="GO" id="GO:0003677">
    <property type="term" value="F:DNA binding"/>
    <property type="evidence" value="ECO:0007669"/>
    <property type="project" value="UniProtKB-UniRule"/>
</dbReference>
<keyword evidence="9 10" id="KW-0413">Isomerase</keyword>
<dbReference type="GO" id="GO:0007131">
    <property type="term" value="P:reciprocal meiotic recombination"/>
    <property type="evidence" value="ECO:0007669"/>
    <property type="project" value="TreeGrafter"/>
</dbReference>
<dbReference type="GO" id="GO:0046872">
    <property type="term" value="F:metal ion binding"/>
    <property type="evidence" value="ECO:0007669"/>
    <property type="project" value="UniProtKB-KW"/>
</dbReference>
<comment type="similarity">
    <text evidence="3 10">Belongs to the TOP6A family.</text>
</comment>
<dbReference type="PRINTS" id="PR01550">
    <property type="entry name" value="TOP6AFAMILY"/>
</dbReference>
<reference evidence="14 15" key="1">
    <citation type="submission" date="2021-12" db="EMBL/GenBank/DDBJ databases">
        <title>High titer production of polyol ester of fatty acids by Rhodotorula paludigena BS15 towards product separation-free biomass refinery.</title>
        <authorList>
            <person name="Mano J."/>
            <person name="Ono H."/>
            <person name="Tanaka T."/>
            <person name="Naito K."/>
            <person name="Sushida H."/>
            <person name="Ike M."/>
            <person name="Tokuyasu K."/>
            <person name="Kitaoka M."/>
        </authorList>
    </citation>
    <scope>NUCLEOTIDE SEQUENCE [LARGE SCALE GENOMIC DNA]</scope>
    <source>
        <strain evidence="14 15">BS15</strain>
    </source>
</reference>
<evidence type="ECO:0000256" key="7">
    <source>
        <dbReference type="ARBA" id="ARBA00023029"/>
    </source>
</evidence>
<feature type="region of interest" description="Disordered" evidence="11">
    <location>
        <begin position="253"/>
        <end position="310"/>
    </location>
</feature>
<evidence type="ECO:0000256" key="11">
    <source>
        <dbReference type="SAM" id="MobiDB-lite"/>
    </source>
</evidence>
<evidence type="ECO:0000256" key="4">
    <source>
        <dbReference type="ARBA" id="ARBA00012895"/>
    </source>
</evidence>
<evidence type="ECO:0000313" key="15">
    <source>
        <dbReference type="Proteomes" id="UP001342314"/>
    </source>
</evidence>
<evidence type="ECO:0000256" key="9">
    <source>
        <dbReference type="ARBA" id="ARBA00023235"/>
    </source>
</evidence>
<dbReference type="Pfam" id="PF21180">
    <property type="entry name" value="TOP6A-Spo11_Toprim"/>
    <property type="match status" value="1"/>
</dbReference>
<dbReference type="GO" id="GO:0042138">
    <property type="term" value="P:meiotic DNA double-strand break formation"/>
    <property type="evidence" value="ECO:0007669"/>
    <property type="project" value="TreeGrafter"/>
</dbReference>
<sequence>MSELLDWDDQLSPARAHDAGRLRAAVPAAGRSGFHGERTSSVASTAFSVLTEGEEVPRDGYGGCASDGDAQEDEGDEAVEDEAGWTGDIGAASDELPELSFSSPYKQGTPVPEPVTPHLGDFDLLDSQLFFLSQSTTAGEVPFSSHSLDLSELQSGDELLSHADKPRSARSPTLPRSTTRIQSPDRSPFPATKHPRLHSSTPLDDDAITERPSAEARPAAVGCAGRPKSPTQAEMDAFFGYVDPLADVRKEPVADRRMEHDASAERGAGLERVDQQQGTEQEADDEASRATSLSAPSHKRQQASEKEFKDEGAQYYQLAPIPTVSSATRLPLSQPEKRHAIVEALERLALSVLSQIVDALVPDQQPSASQQTSEEVLTSAWQQVKIVLAKRGGPDGATRKTQRLVFPRRYGHGGNLRLGGRELAALLKVIELVLEGLKTGAVSTKRDLFYRDAGLFGKQSVVDSLVDDLAATLQVKRSDLNVAATAKGLFVGALKLVLNDGSEVTGGDTGALVPTSASIERVETQDVKWILVVEKDAVFQSLITPEILQDSDLGEGILFTGKGYPDLATRELLNRLARELPDVPIFALVDADPHGLDILSVYRFGSSLQSHDADNLVVPRIQWLGLKGTEWDALDIDRDELLLLTAKDRTKALAMLRRPTLPDEWRRELEYMLHLGRKAEIQILSSSPRTAAASDDQAPDLTPAQAQDSLKTGAKMAPSRLVEYVKRALWLALDDEEPGEGDSMIN</sequence>
<feature type="region of interest" description="Disordered" evidence="11">
    <location>
        <begin position="53"/>
        <end position="120"/>
    </location>
</feature>
<feature type="compositionally biased region" description="Acidic residues" evidence="11">
    <location>
        <begin position="69"/>
        <end position="83"/>
    </location>
</feature>
<comment type="catalytic activity">
    <reaction evidence="1 10">
        <text>ATP-dependent breakage, passage and rejoining of double-stranded DNA.</text>
        <dbReference type="EC" id="5.6.2.2"/>
    </reaction>
</comment>
<dbReference type="InterPro" id="IPR002815">
    <property type="entry name" value="Spo11/TopoVI_A"/>
</dbReference>
<evidence type="ECO:0000256" key="2">
    <source>
        <dbReference type="ARBA" id="ARBA00001946"/>
    </source>
</evidence>
<evidence type="ECO:0000256" key="8">
    <source>
        <dbReference type="ARBA" id="ARBA00023125"/>
    </source>
</evidence>
<dbReference type="PANTHER" id="PTHR10848:SF0">
    <property type="entry name" value="MEIOTIC RECOMBINATION PROTEIN SPO11"/>
    <property type="match status" value="1"/>
</dbReference>
<evidence type="ECO:0000256" key="5">
    <source>
        <dbReference type="ARBA" id="ARBA00022723"/>
    </source>
</evidence>
<proteinExistence type="inferred from homology"/>
<dbReference type="GO" id="GO:0000228">
    <property type="term" value="C:nuclear chromosome"/>
    <property type="evidence" value="ECO:0007669"/>
    <property type="project" value="TreeGrafter"/>
</dbReference>
<evidence type="ECO:0000313" key="14">
    <source>
        <dbReference type="EMBL" id="GJN90694.1"/>
    </source>
</evidence>
<feature type="compositionally biased region" description="Basic and acidic residues" evidence="11">
    <location>
        <begin position="253"/>
        <end position="274"/>
    </location>
</feature>
<dbReference type="SUPFAM" id="SSF56726">
    <property type="entry name" value="DNA topoisomerase IV, alpha subunit"/>
    <property type="match status" value="1"/>
</dbReference>
<dbReference type="InterPro" id="IPR034136">
    <property type="entry name" value="TOPRIM_Topo6A/Spo11"/>
</dbReference>
<dbReference type="EMBL" id="BQKY01000007">
    <property type="protein sequence ID" value="GJN90694.1"/>
    <property type="molecule type" value="Genomic_DNA"/>
</dbReference>
<dbReference type="PANTHER" id="PTHR10848">
    <property type="entry name" value="MEIOTIC RECOMBINATION PROTEIN SPO11"/>
    <property type="match status" value="1"/>
</dbReference>
<dbReference type="GO" id="GO:0003918">
    <property type="term" value="F:DNA topoisomerase type II (double strand cut, ATP-hydrolyzing) activity"/>
    <property type="evidence" value="ECO:0007669"/>
    <property type="project" value="UniProtKB-UniRule"/>
</dbReference>
<accession>A0AAV5GN69</accession>
<evidence type="ECO:0000256" key="1">
    <source>
        <dbReference type="ARBA" id="ARBA00000185"/>
    </source>
</evidence>
<feature type="region of interest" description="Disordered" evidence="11">
    <location>
        <begin position="686"/>
        <end position="713"/>
    </location>
</feature>
<dbReference type="Proteomes" id="UP001342314">
    <property type="component" value="Unassembled WGS sequence"/>
</dbReference>
<keyword evidence="15" id="KW-1185">Reference proteome</keyword>
<dbReference type="CDD" id="cd00223">
    <property type="entry name" value="TOPRIM_TopoIIB_SPO"/>
    <property type="match status" value="1"/>
</dbReference>
<dbReference type="EC" id="5.6.2.2" evidence="4"/>
<evidence type="ECO:0000259" key="13">
    <source>
        <dbReference type="Pfam" id="PF21180"/>
    </source>
</evidence>
<evidence type="ECO:0000256" key="6">
    <source>
        <dbReference type="ARBA" id="ARBA00022842"/>
    </source>
</evidence>
<dbReference type="GO" id="GO:0005524">
    <property type="term" value="F:ATP binding"/>
    <property type="evidence" value="ECO:0007669"/>
    <property type="project" value="InterPro"/>
</dbReference>
<dbReference type="Gene3D" id="3.40.1360.10">
    <property type="match status" value="1"/>
</dbReference>
<gene>
    <name evidence="14" type="ORF">Rhopal_003708-T1</name>
</gene>
<keyword evidence="7 10" id="KW-0799">Topoisomerase</keyword>